<dbReference type="RefSeq" id="WP_188973465.1">
    <property type="nucleotide sequence ID" value="NZ_BMOL01000018.1"/>
</dbReference>
<sequence length="183" mass="19532">MTQHSQTQQHQPVGEDLLRGKVYTGDGVSVSYDATRCTHVANCVRGLPAVFRPEERPWIQLQNEASAERVAEIVRTCPTGALHYALHGGPPEAPAVPTTLTPVMDGPLTLRGDLVIQTPEGEVREVRAALCRCGASGHKPFCDGTHARIGWKSEQPGGQASAALRGDGHREDGQQADAALLGE</sequence>
<reference evidence="8" key="1">
    <citation type="journal article" date="2019" name="Int. J. Syst. Evol. Microbiol.">
        <title>The Global Catalogue of Microorganisms (GCM) 10K type strain sequencing project: providing services to taxonomists for standard genome sequencing and annotation.</title>
        <authorList>
            <consortium name="The Broad Institute Genomics Platform"/>
            <consortium name="The Broad Institute Genome Sequencing Center for Infectious Disease"/>
            <person name="Wu L."/>
            <person name="Ma J."/>
        </authorList>
    </citation>
    <scope>NUCLEOTIDE SEQUENCE [LARGE SCALE GENOMIC DNA]</scope>
    <source>
        <strain evidence="8">JCM 15442</strain>
    </source>
</reference>
<comment type="caution">
    <text evidence="7">The sequence shown here is derived from an EMBL/GenBank/DDBJ whole genome shotgun (WGS) entry which is preliminary data.</text>
</comment>
<accession>A0ABQ2GDY8</accession>
<keyword evidence="3" id="KW-0408">Iron</keyword>
<keyword evidence="1" id="KW-0001">2Fe-2S</keyword>
<evidence type="ECO:0000256" key="3">
    <source>
        <dbReference type="ARBA" id="ARBA00023004"/>
    </source>
</evidence>
<keyword evidence="2" id="KW-0479">Metal-binding</keyword>
<dbReference type="InterPro" id="IPR042216">
    <property type="entry name" value="MitoNEET_CISD"/>
</dbReference>
<gene>
    <name evidence="7" type="ORF">GCM10010840_30390</name>
</gene>
<proteinExistence type="predicted"/>
<evidence type="ECO:0000313" key="7">
    <source>
        <dbReference type="EMBL" id="GGL90253.1"/>
    </source>
</evidence>
<protein>
    <recommendedName>
        <fullName evidence="6">Iron-binding zinc finger CDGSH type domain-containing protein</fullName>
    </recommendedName>
</protein>
<dbReference type="Gene3D" id="3.30.70.20">
    <property type="match status" value="1"/>
</dbReference>
<dbReference type="InterPro" id="IPR010693">
    <property type="entry name" value="Divergent_4Fe-4S_mono-cluster"/>
</dbReference>
<dbReference type="Pfam" id="PF06902">
    <property type="entry name" value="Fer4_19"/>
    <property type="match status" value="1"/>
</dbReference>
<feature type="domain" description="Iron-binding zinc finger CDGSH type" evidence="6">
    <location>
        <begin position="117"/>
        <end position="152"/>
    </location>
</feature>
<evidence type="ECO:0000256" key="4">
    <source>
        <dbReference type="ARBA" id="ARBA00023014"/>
    </source>
</evidence>
<keyword evidence="8" id="KW-1185">Reference proteome</keyword>
<evidence type="ECO:0000259" key="6">
    <source>
        <dbReference type="SMART" id="SM00704"/>
    </source>
</evidence>
<keyword evidence="4" id="KW-0411">Iron-sulfur</keyword>
<evidence type="ECO:0000313" key="8">
    <source>
        <dbReference type="Proteomes" id="UP000639973"/>
    </source>
</evidence>
<dbReference type="SUPFAM" id="SSF54862">
    <property type="entry name" value="4Fe-4S ferredoxins"/>
    <property type="match status" value="1"/>
</dbReference>
<dbReference type="SMART" id="SM00704">
    <property type="entry name" value="ZnF_CDGSH"/>
    <property type="match status" value="1"/>
</dbReference>
<name>A0ABQ2GDY8_9DEIO</name>
<dbReference type="Pfam" id="PF09360">
    <property type="entry name" value="zf-CDGSH"/>
    <property type="match status" value="1"/>
</dbReference>
<evidence type="ECO:0000256" key="2">
    <source>
        <dbReference type="ARBA" id="ARBA00022723"/>
    </source>
</evidence>
<organism evidence="7 8">
    <name type="scientific">Deinococcus aerolatus</name>
    <dbReference type="NCBI Taxonomy" id="522487"/>
    <lineage>
        <taxon>Bacteria</taxon>
        <taxon>Thermotogati</taxon>
        <taxon>Deinococcota</taxon>
        <taxon>Deinococci</taxon>
        <taxon>Deinococcales</taxon>
        <taxon>Deinococcaceae</taxon>
        <taxon>Deinococcus</taxon>
    </lineage>
</organism>
<dbReference type="Gene3D" id="3.40.5.90">
    <property type="entry name" value="CDGSH iron-sulfur domain, mitoNEET-type"/>
    <property type="match status" value="1"/>
</dbReference>
<evidence type="ECO:0000256" key="5">
    <source>
        <dbReference type="SAM" id="MobiDB-lite"/>
    </source>
</evidence>
<dbReference type="InterPro" id="IPR018967">
    <property type="entry name" value="FeS-contain_CDGSH-typ"/>
</dbReference>
<feature type="region of interest" description="Disordered" evidence="5">
    <location>
        <begin position="150"/>
        <end position="183"/>
    </location>
</feature>
<dbReference type="Proteomes" id="UP000639973">
    <property type="component" value="Unassembled WGS sequence"/>
</dbReference>
<dbReference type="EMBL" id="BMOL01000018">
    <property type="protein sequence ID" value="GGL90253.1"/>
    <property type="molecule type" value="Genomic_DNA"/>
</dbReference>
<evidence type="ECO:0000256" key="1">
    <source>
        <dbReference type="ARBA" id="ARBA00022714"/>
    </source>
</evidence>